<dbReference type="GO" id="GO:0004869">
    <property type="term" value="F:cysteine-type endopeptidase inhibitor activity"/>
    <property type="evidence" value="ECO:0007669"/>
    <property type="project" value="UniProtKB-KW"/>
</dbReference>
<keyword evidence="3" id="KW-0646">Protease inhibitor</keyword>
<dbReference type="GO" id="GO:0005773">
    <property type="term" value="C:vacuole"/>
    <property type="evidence" value="ECO:0007669"/>
    <property type="project" value="UniProtKB-SubCell"/>
</dbReference>
<gene>
    <name evidence="9" type="ORF">WMY93_026563</name>
</gene>
<comment type="subcellular location">
    <subcellularLocation>
        <location evidence="1">Vacuole</location>
    </subcellularLocation>
</comment>
<feature type="signal peptide" evidence="7">
    <location>
        <begin position="1"/>
        <end position="22"/>
    </location>
</feature>
<evidence type="ECO:0000256" key="1">
    <source>
        <dbReference type="ARBA" id="ARBA00004116"/>
    </source>
</evidence>
<accession>A0AAW0N4M6</accession>
<evidence type="ECO:0000256" key="2">
    <source>
        <dbReference type="ARBA" id="ARBA00022554"/>
    </source>
</evidence>
<keyword evidence="7" id="KW-0732">Signal</keyword>
<dbReference type="FunFam" id="1.10.287.2250:FF:000003">
    <property type="entry name" value="Cathepsin L"/>
    <property type="match status" value="1"/>
</dbReference>
<dbReference type="SMART" id="SM00848">
    <property type="entry name" value="Inhibitor_I29"/>
    <property type="match status" value="1"/>
</dbReference>
<sequence>MQSYRMLLVHLCTLLIICSVLSVPVKNPDLDQQFEEWKKKHEKFYSTPEEEAERRMIWEKSLKFVEAHNKEADQGLHTFWVGMNQFSDQKEEERSKGCYLPPLDFPEVKLPELETVDNSTSLNSTNI</sequence>
<dbReference type="InterPro" id="IPR038765">
    <property type="entry name" value="Papain-like_cys_pep_sf"/>
</dbReference>
<proteinExistence type="predicted"/>
<evidence type="ECO:0000256" key="7">
    <source>
        <dbReference type="SAM" id="SignalP"/>
    </source>
</evidence>
<feature type="domain" description="Cathepsin propeptide inhibitor" evidence="8">
    <location>
        <begin position="34"/>
        <end position="94"/>
    </location>
</feature>
<keyword evidence="10" id="KW-1185">Reference proteome</keyword>
<evidence type="ECO:0000259" key="8">
    <source>
        <dbReference type="SMART" id="SM00848"/>
    </source>
</evidence>
<evidence type="ECO:0000256" key="3">
    <source>
        <dbReference type="ARBA" id="ARBA00022690"/>
    </source>
</evidence>
<dbReference type="Pfam" id="PF08246">
    <property type="entry name" value="Inhibitor_I29"/>
    <property type="match status" value="1"/>
</dbReference>
<evidence type="ECO:0000256" key="4">
    <source>
        <dbReference type="ARBA" id="ARBA00022704"/>
    </source>
</evidence>
<evidence type="ECO:0000313" key="10">
    <source>
        <dbReference type="Proteomes" id="UP001460270"/>
    </source>
</evidence>
<dbReference type="InterPro" id="IPR013201">
    <property type="entry name" value="Prot_inhib_I29"/>
</dbReference>
<dbReference type="AlphaFoldDB" id="A0AAW0N4M6"/>
<dbReference type="EMBL" id="JBBPFD010000019">
    <property type="protein sequence ID" value="KAK7886942.1"/>
    <property type="molecule type" value="Genomic_DNA"/>
</dbReference>
<comment type="function">
    <text evidence="5">Inhibits papain and ficin (cysteine proteinases) but not trypsin (a serine proteinase).</text>
</comment>
<dbReference type="Proteomes" id="UP001460270">
    <property type="component" value="Unassembled WGS sequence"/>
</dbReference>
<evidence type="ECO:0000256" key="6">
    <source>
        <dbReference type="ARBA" id="ARBA00074892"/>
    </source>
</evidence>
<reference evidence="10" key="1">
    <citation type="submission" date="2024-04" db="EMBL/GenBank/DDBJ databases">
        <title>Salinicola lusitanus LLJ914,a marine bacterium isolated from the Okinawa Trough.</title>
        <authorList>
            <person name="Li J."/>
        </authorList>
    </citation>
    <scope>NUCLEOTIDE SEQUENCE [LARGE SCALE GENOMIC DNA]</scope>
</reference>
<evidence type="ECO:0000256" key="5">
    <source>
        <dbReference type="ARBA" id="ARBA00053917"/>
    </source>
</evidence>
<dbReference type="SUPFAM" id="SSF54001">
    <property type="entry name" value="Cysteine proteinases"/>
    <property type="match status" value="1"/>
</dbReference>
<name>A0AAW0N4M6_9GOBI</name>
<comment type="caution">
    <text evidence="9">The sequence shown here is derived from an EMBL/GenBank/DDBJ whole genome shotgun (WGS) entry which is preliminary data.</text>
</comment>
<keyword evidence="2" id="KW-0926">Vacuole</keyword>
<organism evidence="9 10">
    <name type="scientific">Mugilogobius chulae</name>
    <name type="common">yellowstripe goby</name>
    <dbReference type="NCBI Taxonomy" id="88201"/>
    <lineage>
        <taxon>Eukaryota</taxon>
        <taxon>Metazoa</taxon>
        <taxon>Chordata</taxon>
        <taxon>Craniata</taxon>
        <taxon>Vertebrata</taxon>
        <taxon>Euteleostomi</taxon>
        <taxon>Actinopterygii</taxon>
        <taxon>Neopterygii</taxon>
        <taxon>Teleostei</taxon>
        <taxon>Neoteleostei</taxon>
        <taxon>Acanthomorphata</taxon>
        <taxon>Gobiaria</taxon>
        <taxon>Gobiiformes</taxon>
        <taxon>Gobioidei</taxon>
        <taxon>Gobiidae</taxon>
        <taxon>Gobionellinae</taxon>
        <taxon>Mugilogobius</taxon>
    </lineage>
</organism>
<dbReference type="Gene3D" id="1.10.287.2250">
    <property type="match status" value="1"/>
</dbReference>
<keyword evidence="4" id="KW-0789">Thiol protease inhibitor</keyword>
<feature type="chain" id="PRO_5043945608" description="Cystein proteinase inhibitor protein salarin" evidence="7">
    <location>
        <begin position="23"/>
        <end position="127"/>
    </location>
</feature>
<protein>
    <recommendedName>
        <fullName evidence="6">Cystein proteinase inhibitor protein salarin</fullName>
    </recommendedName>
</protein>
<evidence type="ECO:0000313" key="9">
    <source>
        <dbReference type="EMBL" id="KAK7886942.1"/>
    </source>
</evidence>